<accession>A0A699HDS8</accession>
<comment type="caution">
    <text evidence="1">The sequence shown here is derived from an EMBL/GenBank/DDBJ whole genome shotgun (WGS) entry which is preliminary data.</text>
</comment>
<protein>
    <submittedName>
        <fullName evidence="1">Splicing factor</fullName>
    </submittedName>
</protein>
<dbReference type="AlphaFoldDB" id="A0A699HDS8"/>
<dbReference type="EMBL" id="BKCJ010125842">
    <property type="protein sequence ID" value="GEX72220.1"/>
    <property type="molecule type" value="Genomic_DNA"/>
</dbReference>
<gene>
    <name evidence="1" type="ORF">Tci_344195</name>
</gene>
<name>A0A699HDS8_TANCI</name>
<sequence>MADPIKQSFKHQVFTVNLHHDGIFIASPLRYVQGDLKQINGIDFKGIKGLKTDSDVQYFVRVRYENKWFVDLYVEHFDYDVMDFINEEANGVLSDGSSDIYYSIDEIEEIDDVDFHTEVEKNVVIKNLTTHGPFLNKLCGNNGMFRDYLDESVPETEGEALDDPDGAHIHPIHKAQKGVTYPKHDPTIPWNKMTLVLGMRYEHPEQLKQALANYEVANSYQLWYAKNNWRSLLVYCGRSVKVESSKSAKSAPKSSNVGPLESDIRFIKLN</sequence>
<organism evidence="1">
    <name type="scientific">Tanacetum cinerariifolium</name>
    <name type="common">Dalmatian daisy</name>
    <name type="synonym">Chrysanthemum cinerariifolium</name>
    <dbReference type="NCBI Taxonomy" id="118510"/>
    <lineage>
        <taxon>Eukaryota</taxon>
        <taxon>Viridiplantae</taxon>
        <taxon>Streptophyta</taxon>
        <taxon>Embryophyta</taxon>
        <taxon>Tracheophyta</taxon>
        <taxon>Spermatophyta</taxon>
        <taxon>Magnoliopsida</taxon>
        <taxon>eudicotyledons</taxon>
        <taxon>Gunneridae</taxon>
        <taxon>Pentapetalae</taxon>
        <taxon>asterids</taxon>
        <taxon>campanulids</taxon>
        <taxon>Asterales</taxon>
        <taxon>Asteraceae</taxon>
        <taxon>Asteroideae</taxon>
        <taxon>Anthemideae</taxon>
        <taxon>Anthemidinae</taxon>
        <taxon>Tanacetum</taxon>
    </lineage>
</organism>
<evidence type="ECO:0000313" key="1">
    <source>
        <dbReference type="EMBL" id="GEX72220.1"/>
    </source>
</evidence>
<reference evidence="1" key="1">
    <citation type="journal article" date="2019" name="Sci. Rep.">
        <title>Draft genome of Tanacetum cinerariifolium, the natural source of mosquito coil.</title>
        <authorList>
            <person name="Yamashiro T."/>
            <person name="Shiraishi A."/>
            <person name="Satake H."/>
            <person name="Nakayama K."/>
        </authorList>
    </citation>
    <scope>NUCLEOTIDE SEQUENCE</scope>
</reference>
<proteinExistence type="predicted"/>